<sequence>MQEEQSSFDFAIADCGHKPKIPRPSTDIRKDSNRSDVFRFAMEKYNDAQKAESFVRGWFKRPNLK</sequence>
<gene>
    <name evidence="1" type="ORF">GCM10023116_29580</name>
</gene>
<dbReference type="EMBL" id="BAABFL010000413">
    <property type="protein sequence ID" value="GAA4650675.1"/>
    <property type="molecule type" value="Genomic_DNA"/>
</dbReference>
<evidence type="ECO:0000313" key="1">
    <source>
        <dbReference type="EMBL" id="GAA4650675.1"/>
    </source>
</evidence>
<reference evidence="2" key="1">
    <citation type="journal article" date="2019" name="Int. J. Syst. Evol. Microbiol.">
        <title>The Global Catalogue of Microorganisms (GCM) 10K type strain sequencing project: providing services to taxonomists for standard genome sequencing and annotation.</title>
        <authorList>
            <consortium name="The Broad Institute Genomics Platform"/>
            <consortium name="The Broad Institute Genome Sequencing Center for Infectious Disease"/>
            <person name="Wu L."/>
            <person name="Ma J."/>
        </authorList>
    </citation>
    <scope>NUCLEOTIDE SEQUENCE [LARGE SCALE GENOMIC DNA]</scope>
    <source>
        <strain evidence="2">JCM 17805</strain>
    </source>
</reference>
<dbReference type="Proteomes" id="UP001500604">
    <property type="component" value="Unassembled WGS sequence"/>
</dbReference>
<proteinExistence type="predicted"/>
<organism evidence="1 2">
    <name type="scientific">Kistimonas scapharcae</name>
    <dbReference type="NCBI Taxonomy" id="1036133"/>
    <lineage>
        <taxon>Bacteria</taxon>
        <taxon>Pseudomonadati</taxon>
        <taxon>Pseudomonadota</taxon>
        <taxon>Gammaproteobacteria</taxon>
        <taxon>Oceanospirillales</taxon>
        <taxon>Endozoicomonadaceae</taxon>
        <taxon>Kistimonas</taxon>
    </lineage>
</organism>
<accession>A0ABP8V6J1</accession>
<name>A0ABP8V6J1_9GAMM</name>
<evidence type="ECO:0000313" key="2">
    <source>
        <dbReference type="Proteomes" id="UP001500604"/>
    </source>
</evidence>
<keyword evidence="2" id="KW-1185">Reference proteome</keyword>
<dbReference type="RefSeq" id="WP_345196894.1">
    <property type="nucleotide sequence ID" value="NZ_BAABFL010000413.1"/>
</dbReference>
<comment type="caution">
    <text evidence="1">The sequence shown here is derived from an EMBL/GenBank/DDBJ whole genome shotgun (WGS) entry which is preliminary data.</text>
</comment>
<protein>
    <submittedName>
        <fullName evidence="1">Uncharacterized protein</fullName>
    </submittedName>
</protein>